<dbReference type="CDD" id="cd01650">
    <property type="entry name" value="RT_nLTR_like"/>
    <property type="match status" value="1"/>
</dbReference>
<dbReference type="PANTHER" id="PTHR33116:SF86">
    <property type="entry name" value="REVERSE TRANSCRIPTASE DOMAIN-CONTAINING PROTEIN"/>
    <property type="match status" value="1"/>
</dbReference>
<reference evidence="2 3" key="2">
    <citation type="journal article" date="2017" name="Nature">
        <title>The Apostasia genome and the evolution of orchids.</title>
        <authorList>
            <person name="Zhang G.Q."/>
            <person name="Liu K.W."/>
            <person name="Li Z."/>
            <person name="Lohaus R."/>
            <person name="Hsiao Y.Y."/>
            <person name="Niu S.C."/>
            <person name="Wang J.Y."/>
            <person name="Lin Y.C."/>
            <person name="Xu Q."/>
            <person name="Chen L.J."/>
            <person name="Yoshida K."/>
            <person name="Fujiwara S."/>
            <person name="Wang Z.W."/>
            <person name="Zhang Y.Q."/>
            <person name="Mitsuda N."/>
            <person name="Wang M."/>
            <person name="Liu G.H."/>
            <person name="Pecoraro L."/>
            <person name="Huang H.X."/>
            <person name="Xiao X.J."/>
            <person name="Lin M."/>
            <person name="Wu X.Y."/>
            <person name="Wu W.L."/>
            <person name="Chen Y.Y."/>
            <person name="Chang S.B."/>
            <person name="Sakamoto S."/>
            <person name="Ohme-Takagi M."/>
            <person name="Yagi M."/>
            <person name="Zeng S.J."/>
            <person name="Shen C.Y."/>
            <person name="Yeh C.M."/>
            <person name="Luo Y.B."/>
            <person name="Tsai W.C."/>
            <person name="Van de Peer Y."/>
            <person name="Liu Z.J."/>
        </authorList>
    </citation>
    <scope>NUCLEOTIDE SEQUENCE [LARGE SCALE GENOMIC DNA]</scope>
    <source>
        <tissue evidence="2">The whole plant</tissue>
    </source>
</reference>
<reference evidence="2 3" key="1">
    <citation type="journal article" date="2016" name="Sci. Rep.">
        <title>The Dendrobium catenatum Lindl. genome sequence provides insights into polysaccharide synthase, floral development and adaptive evolution.</title>
        <authorList>
            <person name="Zhang G.Q."/>
            <person name="Xu Q."/>
            <person name="Bian C."/>
            <person name="Tsai W.C."/>
            <person name="Yeh C.M."/>
            <person name="Liu K.W."/>
            <person name="Yoshida K."/>
            <person name="Zhang L.S."/>
            <person name="Chang S.B."/>
            <person name="Chen F."/>
            <person name="Shi Y."/>
            <person name="Su Y.Y."/>
            <person name="Zhang Y.Q."/>
            <person name="Chen L.J."/>
            <person name="Yin Y."/>
            <person name="Lin M."/>
            <person name="Huang H."/>
            <person name="Deng H."/>
            <person name="Wang Z.W."/>
            <person name="Zhu S.L."/>
            <person name="Zhao X."/>
            <person name="Deng C."/>
            <person name="Niu S.C."/>
            <person name="Huang J."/>
            <person name="Wang M."/>
            <person name="Liu G.H."/>
            <person name="Yang H.J."/>
            <person name="Xiao X.J."/>
            <person name="Hsiao Y.Y."/>
            <person name="Wu W.L."/>
            <person name="Chen Y.Y."/>
            <person name="Mitsuda N."/>
            <person name="Ohme-Takagi M."/>
            <person name="Luo Y.B."/>
            <person name="Van de Peer Y."/>
            <person name="Liu Z.J."/>
        </authorList>
    </citation>
    <scope>NUCLEOTIDE SEQUENCE [LARGE SCALE GENOMIC DNA]</scope>
    <source>
        <tissue evidence="2">The whole plant</tissue>
    </source>
</reference>
<dbReference type="STRING" id="906689.A0A2I0X7L0"/>
<evidence type="ECO:0000313" key="3">
    <source>
        <dbReference type="Proteomes" id="UP000233837"/>
    </source>
</evidence>
<protein>
    <submittedName>
        <fullName evidence="2">Ribonuclease H protein</fullName>
    </submittedName>
</protein>
<dbReference type="EMBL" id="KZ502070">
    <property type="protein sequence ID" value="PKU83905.1"/>
    <property type="molecule type" value="Genomic_DNA"/>
</dbReference>
<dbReference type="PROSITE" id="PS50878">
    <property type="entry name" value="RT_POL"/>
    <property type="match status" value="1"/>
</dbReference>
<name>A0A2I0X7L0_9ASPA</name>
<dbReference type="InterPro" id="IPR026960">
    <property type="entry name" value="RVT-Znf"/>
</dbReference>
<proteinExistence type="predicted"/>
<dbReference type="SUPFAM" id="SSF56672">
    <property type="entry name" value="DNA/RNA polymerases"/>
    <property type="match status" value="1"/>
</dbReference>
<keyword evidence="3" id="KW-1185">Reference proteome</keyword>
<dbReference type="InterPro" id="IPR043502">
    <property type="entry name" value="DNA/RNA_pol_sf"/>
</dbReference>
<organism evidence="2 3">
    <name type="scientific">Dendrobium catenatum</name>
    <dbReference type="NCBI Taxonomy" id="906689"/>
    <lineage>
        <taxon>Eukaryota</taxon>
        <taxon>Viridiplantae</taxon>
        <taxon>Streptophyta</taxon>
        <taxon>Embryophyta</taxon>
        <taxon>Tracheophyta</taxon>
        <taxon>Spermatophyta</taxon>
        <taxon>Magnoliopsida</taxon>
        <taxon>Liliopsida</taxon>
        <taxon>Asparagales</taxon>
        <taxon>Orchidaceae</taxon>
        <taxon>Epidendroideae</taxon>
        <taxon>Malaxideae</taxon>
        <taxon>Dendrobiinae</taxon>
        <taxon>Dendrobium</taxon>
    </lineage>
</organism>
<dbReference type="InterPro" id="IPR000477">
    <property type="entry name" value="RT_dom"/>
</dbReference>
<dbReference type="Proteomes" id="UP000233837">
    <property type="component" value="Unassembled WGS sequence"/>
</dbReference>
<evidence type="ECO:0000259" key="1">
    <source>
        <dbReference type="PROSITE" id="PS50878"/>
    </source>
</evidence>
<feature type="domain" description="Reverse transcriptase" evidence="1">
    <location>
        <begin position="34"/>
        <end position="311"/>
    </location>
</feature>
<sequence>MGNNRAPGIDGITSTFLKFYWEIIRKDVISAILHFFATNVMCQSWKETLMVLIPKMENANMPSKFRPIRLCQSFYKIVAKVLINRLKLVLSTIISEEQGAFVPGRSISNHGLMAQEMMSKFKYSTQKSGLMALKIDMEQAYDCMSWKTLQEVMNLMGFKKRFITWVMQCIFEPKFILLMNGNRTRWIDAKSGLRQGCPLSPYLFILCSELLSKSFKQRGVQLGVQVARNTVSISHLLYADDILVFAEANRSNAHRIMNLLGDYCCWTGQKINCGKSAILFNKKCPSWRKGMISRMMGYKKVDSLEYLGLPLVMRRLNGADFSKIMRIAFEKINLWGRKHLSLAGRALLIRTSLLSVPMYAMTHTSIPNGVLMAIERMGRRFLWQKDASSRGMHYVGWKELCQPTEFGGLGFHCLTRWKGALRARVVWDLIQNKDSILYKVLMAKYGMKLWEYEHGKKVSITWKVIQDGAKVLRPILRWNIVDGSQIDVMHDVWIMNRNIAKWPTFVNIEEVENMKVCNLLNNSFQWNVEMVKNCFGNTMAERILAINISTENQEDNPELIYSRLSMTVAAMAYRNSEEKGINEFSWLKQLKLHPREHFFWWRLLRDAIPTTHWLNRRTLADTSLCPWGCNEEENLDHQHVIHHRVAGPDTTFLQDFKQVLFQYTHRNSNRVADFCAHLALGNEFTFFDVNNSEFPSTLLSLLREESDRV</sequence>
<dbReference type="AlphaFoldDB" id="A0A2I0X7L0"/>
<accession>A0A2I0X7L0</accession>
<dbReference type="Pfam" id="PF13966">
    <property type="entry name" value="zf-RVT"/>
    <property type="match status" value="1"/>
</dbReference>
<gene>
    <name evidence="2" type="ORF">MA16_Dca006380</name>
</gene>
<evidence type="ECO:0000313" key="2">
    <source>
        <dbReference type="EMBL" id="PKU83905.1"/>
    </source>
</evidence>
<dbReference type="Pfam" id="PF00078">
    <property type="entry name" value="RVT_1"/>
    <property type="match status" value="1"/>
</dbReference>
<dbReference type="PANTHER" id="PTHR33116">
    <property type="entry name" value="REVERSE TRANSCRIPTASE ZINC-BINDING DOMAIN-CONTAINING PROTEIN-RELATED-RELATED"/>
    <property type="match status" value="1"/>
</dbReference>